<dbReference type="InterPro" id="IPR013154">
    <property type="entry name" value="ADH-like_N"/>
</dbReference>
<evidence type="ECO:0000259" key="4">
    <source>
        <dbReference type="Pfam" id="PF08240"/>
    </source>
</evidence>
<dbReference type="PANTHER" id="PTHR43401">
    <property type="entry name" value="L-THREONINE 3-DEHYDROGENASE"/>
    <property type="match status" value="1"/>
</dbReference>
<accession>A0ABQ6YHR1</accession>
<dbReference type="Pfam" id="PF00107">
    <property type="entry name" value="ADH_zinc_N"/>
    <property type="match status" value="1"/>
</dbReference>
<keyword evidence="2" id="KW-0560">Oxidoreductase</keyword>
<sequence length="370" mass="38540">MIAAVLFPLPTKKDAAVPSTMRAALYHGPRDIRIDDVAVPIPAPGEVLVRVLRSGICGTDAGEWTTGPKVFPVHHRHPLSGHLGPIIPGHEFVGEIAEAAGDSDYRAGEIVASGAGIWCGACRRCFEGRPNKCVAYRTLGLNVHGGMAEYVAVPAKTLRRVPTGLAIDHAALAQPLAVGIHAARRAGTQARDRVVVIGAGAIGSFVLAGLRYLCDVDITVVDIAQARLDRAERLGADRTLIASDSLVGDIADVLDGHRPDVVIEASGAPGQLAAALAMVADGGRVEAVGIPERKPELDLHSMIFREITLETTLAHVCDTDLPAALRILAAEPQLGVEFAEPAVGLAELGPSLDRLSAGGVEGKILVDPAA</sequence>
<evidence type="ECO:0000256" key="2">
    <source>
        <dbReference type="ARBA" id="ARBA00023002"/>
    </source>
</evidence>
<dbReference type="EMBL" id="VMSD01000008">
    <property type="protein sequence ID" value="KAF0845324.1"/>
    <property type="molecule type" value="Genomic_DNA"/>
</dbReference>
<organism evidence="5 6">
    <name type="scientific">Nocardia caishijiensis</name>
    <dbReference type="NCBI Taxonomy" id="184756"/>
    <lineage>
        <taxon>Bacteria</taxon>
        <taxon>Bacillati</taxon>
        <taxon>Actinomycetota</taxon>
        <taxon>Actinomycetes</taxon>
        <taxon>Mycobacteriales</taxon>
        <taxon>Nocardiaceae</taxon>
        <taxon>Nocardia</taxon>
    </lineage>
</organism>
<dbReference type="InterPro" id="IPR050129">
    <property type="entry name" value="Zn_alcohol_dh"/>
</dbReference>
<feature type="domain" description="Alcohol dehydrogenase-like C-terminal" evidence="3">
    <location>
        <begin position="201"/>
        <end position="328"/>
    </location>
</feature>
<protein>
    <submittedName>
        <fullName evidence="5">(R,R)-butanediol dehydrogenase/meso-butanediol dehydrogenase/diacetyl reductase</fullName>
    </submittedName>
</protein>
<gene>
    <name evidence="5" type="ORF">FNL39_108132</name>
</gene>
<evidence type="ECO:0000259" key="3">
    <source>
        <dbReference type="Pfam" id="PF00107"/>
    </source>
</evidence>
<reference evidence="5 6" key="1">
    <citation type="submission" date="2019-07" db="EMBL/GenBank/DDBJ databases">
        <title>Genomic Encyclopedia of Type Strains, Phase IV (KMG-IV): sequencing the most valuable type-strain genomes for metagenomic binning, comparative biology and taxonomic classification.</title>
        <authorList>
            <person name="Goeker M."/>
        </authorList>
    </citation>
    <scope>NUCLEOTIDE SEQUENCE [LARGE SCALE GENOMIC DNA]</scope>
    <source>
        <strain evidence="5 6">DSM 44831</strain>
    </source>
</reference>
<keyword evidence="6" id="KW-1185">Reference proteome</keyword>
<dbReference type="InterPro" id="IPR036291">
    <property type="entry name" value="NAD(P)-bd_dom_sf"/>
</dbReference>
<evidence type="ECO:0000313" key="5">
    <source>
        <dbReference type="EMBL" id="KAF0845324.1"/>
    </source>
</evidence>
<name>A0ABQ6YHR1_9NOCA</name>
<dbReference type="Pfam" id="PF08240">
    <property type="entry name" value="ADH_N"/>
    <property type="match status" value="1"/>
</dbReference>
<dbReference type="PANTHER" id="PTHR43401:SF2">
    <property type="entry name" value="L-THREONINE 3-DEHYDROGENASE"/>
    <property type="match status" value="1"/>
</dbReference>
<evidence type="ECO:0000313" key="6">
    <source>
        <dbReference type="Proteomes" id="UP000798951"/>
    </source>
</evidence>
<dbReference type="InterPro" id="IPR011032">
    <property type="entry name" value="GroES-like_sf"/>
</dbReference>
<proteinExistence type="predicted"/>
<dbReference type="SUPFAM" id="SSF50129">
    <property type="entry name" value="GroES-like"/>
    <property type="match status" value="1"/>
</dbReference>
<feature type="domain" description="Alcohol dehydrogenase-like N-terminal" evidence="4">
    <location>
        <begin position="44"/>
        <end position="162"/>
    </location>
</feature>
<comment type="cofactor">
    <cofactor evidence="1">
        <name>Zn(2+)</name>
        <dbReference type="ChEBI" id="CHEBI:29105"/>
    </cofactor>
</comment>
<dbReference type="InterPro" id="IPR013149">
    <property type="entry name" value="ADH-like_C"/>
</dbReference>
<evidence type="ECO:0000256" key="1">
    <source>
        <dbReference type="ARBA" id="ARBA00001947"/>
    </source>
</evidence>
<dbReference type="SUPFAM" id="SSF51735">
    <property type="entry name" value="NAD(P)-binding Rossmann-fold domains"/>
    <property type="match status" value="1"/>
</dbReference>
<dbReference type="Proteomes" id="UP000798951">
    <property type="component" value="Unassembled WGS sequence"/>
</dbReference>
<comment type="caution">
    <text evidence="5">The sequence shown here is derived from an EMBL/GenBank/DDBJ whole genome shotgun (WGS) entry which is preliminary data.</text>
</comment>
<dbReference type="Gene3D" id="3.40.50.720">
    <property type="entry name" value="NAD(P)-binding Rossmann-like Domain"/>
    <property type="match status" value="1"/>
</dbReference>
<dbReference type="Gene3D" id="3.90.180.10">
    <property type="entry name" value="Medium-chain alcohol dehydrogenases, catalytic domain"/>
    <property type="match status" value="1"/>
</dbReference>